<evidence type="ECO:0000313" key="9">
    <source>
        <dbReference type="Proteomes" id="UP000177042"/>
    </source>
</evidence>
<evidence type="ECO:0000256" key="4">
    <source>
        <dbReference type="ARBA" id="ARBA00022980"/>
    </source>
</evidence>
<dbReference type="Pfam" id="PF01250">
    <property type="entry name" value="Ribosomal_S6"/>
    <property type="match status" value="1"/>
</dbReference>
<dbReference type="InterPro" id="IPR035980">
    <property type="entry name" value="Ribosomal_bS6_sf"/>
</dbReference>
<organism evidence="8 9">
    <name type="scientific">Candidatus Daviesbacteria bacterium RIFCSPHIGHO2_02_FULL_39_12</name>
    <dbReference type="NCBI Taxonomy" id="1797770"/>
    <lineage>
        <taxon>Bacteria</taxon>
        <taxon>Candidatus Daviesiibacteriota</taxon>
    </lineage>
</organism>
<dbReference type="CDD" id="cd00473">
    <property type="entry name" value="bS6"/>
    <property type="match status" value="1"/>
</dbReference>
<dbReference type="EMBL" id="MFCX01000032">
    <property type="protein sequence ID" value="OGE25083.1"/>
    <property type="molecule type" value="Genomic_DNA"/>
</dbReference>
<dbReference type="SUPFAM" id="SSF54995">
    <property type="entry name" value="Ribosomal protein S6"/>
    <property type="match status" value="1"/>
</dbReference>
<evidence type="ECO:0000256" key="6">
    <source>
        <dbReference type="ARBA" id="ARBA00035294"/>
    </source>
</evidence>
<keyword evidence="3 7" id="KW-0694">RNA-binding</keyword>
<evidence type="ECO:0000256" key="5">
    <source>
        <dbReference type="ARBA" id="ARBA00023274"/>
    </source>
</evidence>
<accession>A0A1F5J913</accession>
<sequence length="102" mass="11716">MNSYYLTLVLKVDLEDKEKKALLDSITKKLLGEDGKMEKEDIWGSKDLAYPIKRQTKGDMVHFEITADPKNAKAIDKTLKLEEDILRYLLVRVKGQTLHALP</sequence>
<dbReference type="InterPro" id="IPR014717">
    <property type="entry name" value="Transl_elong_EF1B/ribsomal_bS6"/>
</dbReference>
<dbReference type="GO" id="GO:0006412">
    <property type="term" value="P:translation"/>
    <property type="evidence" value="ECO:0007669"/>
    <property type="project" value="UniProtKB-UniRule"/>
</dbReference>
<evidence type="ECO:0000256" key="7">
    <source>
        <dbReference type="HAMAP-Rule" id="MF_00360"/>
    </source>
</evidence>
<name>A0A1F5J913_9BACT</name>
<evidence type="ECO:0000256" key="2">
    <source>
        <dbReference type="ARBA" id="ARBA00022730"/>
    </source>
</evidence>
<proteinExistence type="inferred from homology"/>
<dbReference type="AlphaFoldDB" id="A0A1F5J913"/>
<evidence type="ECO:0000256" key="1">
    <source>
        <dbReference type="ARBA" id="ARBA00009512"/>
    </source>
</evidence>
<dbReference type="PANTHER" id="PTHR21011">
    <property type="entry name" value="MITOCHONDRIAL 28S RIBOSOMAL PROTEIN S6"/>
    <property type="match status" value="1"/>
</dbReference>
<keyword evidence="2 7" id="KW-0699">rRNA-binding</keyword>
<dbReference type="InterPro" id="IPR020814">
    <property type="entry name" value="Ribosomal_S6_plastid/chlpt"/>
</dbReference>
<reference evidence="8 9" key="1">
    <citation type="journal article" date="2016" name="Nat. Commun.">
        <title>Thousands of microbial genomes shed light on interconnected biogeochemical processes in an aquifer system.</title>
        <authorList>
            <person name="Anantharaman K."/>
            <person name="Brown C.T."/>
            <person name="Hug L.A."/>
            <person name="Sharon I."/>
            <person name="Castelle C.J."/>
            <person name="Probst A.J."/>
            <person name="Thomas B.C."/>
            <person name="Singh A."/>
            <person name="Wilkins M.J."/>
            <person name="Karaoz U."/>
            <person name="Brodie E.L."/>
            <person name="Williams K.H."/>
            <person name="Hubbard S.S."/>
            <person name="Banfield J.F."/>
        </authorList>
    </citation>
    <scope>NUCLEOTIDE SEQUENCE [LARGE SCALE GENOMIC DNA]</scope>
</reference>
<comment type="caution">
    <text evidence="8">The sequence shown here is derived from an EMBL/GenBank/DDBJ whole genome shotgun (WGS) entry which is preliminary data.</text>
</comment>
<dbReference type="GO" id="GO:0005737">
    <property type="term" value="C:cytoplasm"/>
    <property type="evidence" value="ECO:0007669"/>
    <property type="project" value="UniProtKB-ARBA"/>
</dbReference>
<dbReference type="InterPro" id="IPR020815">
    <property type="entry name" value="Ribosomal_bS6_CS"/>
</dbReference>
<evidence type="ECO:0000256" key="3">
    <source>
        <dbReference type="ARBA" id="ARBA00022884"/>
    </source>
</evidence>
<dbReference type="GO" id="GO:0003735">
    <property type="term" value="F:structural constituent of ribosome"/>
    <property type="evidence" value="ECO:0007669"/>
    <property type="project" value="InterPro"/>
</dbReference>
<dbReference type="PANTHER" id="PTHR21011:SF1">
    <property type="entry name" value="SMALL RIBOSOMAL SUBUNIT PROTEIN BS6M"/>
    <property type="match status" value="1"/>
</dbReference>
<evidence type="ECO:0000313" key="8">
    <source>
        <dbReference type="EMBL" id="OGE25083.1"/>
    </source>
</evidence>
<dbReference type="InterPro" id="IPR000529">
    <property type="entry name" value="Ribosomal_bS6"/>
</dbReference>
<dbReference type="GO" id="GO:1990904">
    <property type="term" value="C:ribonucleoprotein complex"/>
    <property type="evidence" value="ECO:0007669"/>
    <property type="project" value="UniProtKB-KW"/>
</dbReference>
<dbReference type="PROSITE" id="PS01048">
    <property type="entry name" value="RIBOSOMAL_S6"/>
    <property type="match status" value="1"/>
</dbReference>
<dbReference type="HAMAP" id="MF_00360">
    <property type="entry name" value="Ribosomal_bS6"/>
    <property type="match status" value="1"/>
</dbReference>
<protein>
    <recommendedName>
        <fullName evidence="6 7">Small ribosomal subunit protein bS6</fullName>
    </recommendedName>
</protein>
<gene>
    <name evidence="7" type="primary">rpsF</name>
    <name evidence="8" type="ORF">A3C26_01960</name>
</gene>
<dbReference type="NCBIfam" id="TIGR00166">
    <property type="entry name" value="S6"/>
    <property type="match status" value="1"/>
</dbReference>
<dbReference type="GO" id="GO:0005840">
    <property type="term" value="C:ribosome"/>
    <property type="evidence" value="ECO:0007669"/>
    <property type="project" value="UniProtKB-KW"/>
</dbReference>
<keyword evidence="5 7" id="KW-0687">Ribonucleoprotein</keyword>
<keyword evidence="4 7" id="KW-0689">Ribosomal protein</keyword>
<comment type="similarity">
    <text evidence="1 7">Belongs to the bacterial ribosomal protein bS6 family.</text>
</comment>
<comment type="function">
    <text evidence="7">Binds together with bS18 to 16S ribosomal RNA.</text>
</comment>
<dbReference type="Proteomes" id="UP000177042">
    <property type="component" value="Unassembled WGS sequence"/>
</dbReference>
<dbReference type="GO" id="GO:0070181">
    <property type="term" value="F:small ribosomal subunit rRNA binding"/>
    <property type="evidence" value="ECO:0007669"/>
    <property type="project" value="TreeGrafter"/>
</dbReference>
<dbReference type="Gene3D" id="3.30.70.60">
    <property type="match status" value="1"/>
</dbReference>